<gene>
    <name evidence="4" type="ORF">GCM10010448_40390</name>
</gene>
<sequence length="621" mass="65756">MMAFGFRVGVPGMSVRVSTRGVRTSVGPRAARISMGSGGTRISSGVGPFYASSPLGGSRRSAGTTRSRAVAPSAAHLDRARRQAERSRQEAERDAAIAQLKELRQQTTSVHLQSFTPARPPVVPGPPQLSLAWALAEAQAHHLAALGVFARAERAAAKRKAAQDAPAYLAAEQARLHAVHGHLAAEADQWWQALIANDEETVCEALDYAFSDNPAAGCAVGVDGAVLSVVIRQQDIDSLPDQTPGVTPSGRPTLKTLSKRDRTLWWLTSMGSNIVATLKEAFAVAPGITAIDLAVLTRLPDTQRLGFVTYGRWTRQAIEAGPWRETTDALRFLDIGQDVACAVTTTASGNLSSAIKPLDTSRLPGLQSLLDHAQDDAEPGDATLAGLDGDLRASVPAAPSAPPPDHYRIRPFAEWKSQTTPRTLPPAPAAPTHTPALPSLPAATALAPGENLVLPEEAWQVLRIAFRFAGADADLTLFLTDTGGQVTCDEDFVFYNQPSAAQGAARLLGKQTDGPHTVERAALHLAALPAHIQRITIAVNMDVDTGLTCGALTHAALYMECVTGATWAFQPPADPDIRAMAIAELYRHTANGRPVWKLRAIGQGWADGLDGLARAHGVDVA</sequence>
<protein>
    <recommendedName>
        <fullName evidence="3">TerD domain-containing protein</fullName>
    </recommendedName>
</protein>
<dbReference type="Pfam" id="PF02342">
    <property type="entry name" value="TerD"/>
    <property type="match status" value="1"/>
</dbReference>
<feature type="compositionally biased region" description="Low complexity" evidence="2">
    <location>
        <begin position="56"/>
        <end position="69"/>
    </location>
</feature>
<name>A0ABP6LQC9_9ACTN</name>
<keyword evidence="5" id="KW-1185">Reference proteome</keyword>
<dbReference type="Gene3D" id="2.60.60.30">
    <property type="entry name" value="sav2460 like domains"/>
    <property type="match status" value="1"/>
</dbReference>
<accession>A0ABP6LQC9</accession>
<dbReference type="PANTHER" id="PTHR32097">
    <property type="entry name" value="CAMP-BINDING PROTEIN 1-RELATED"/>
    <property type="match status" value="1"/>
</dbReference>
<dbReference type="PANTHER" id="PTHR32097:SF4">
    <property type="entry name" value="GENERAL STRESS PROTEIN 16U"/>
    <property type="match status" value="1"/>
</dbReference>
<comment type="similarity">
    <text evidence="1">Belongs to the CAPAB/TerDEXZ family.</text>
</comment>
<dbReference type="Proteomes" id="UP001501532">
    <property type="component" value="Unassembled WGS sequence"/>
</dbReference>
<proteinExistence type="inferred from homology"/>
<dbReference type="EMBL" id="BAAAUF010000036">
    <property type="protein sequence ID" value="GAA3053069.1"/>
    <property type="molecule type" value="Genomic_DNA"/>
</dbReference>
<feature type="region of interest" description="Disordered" evidence="2">
    <location>
        <begin position="418"/>
        <end position="441"/>
    </location>
</feature>
<feature type="region of interest" description="Disordered" evidence="2">
    <location>
        <begin position="53"/>
        <end position="93"/>
    </location>
</feature>
<feature type="compositionally biased region" description="Basic and acidic residues" evidence="2">
    <location>
        <begin position="76"/>
        <end position="93"/>
    </location>
</feature>
<comment type="caution">
    <text evidence="4">The sequence shown here is derived from an EMBL/GenBank/DDBJ whole genome shotgun (WGS) entry which is preliminary data.</text>
</comment>
<reference evidence="5" key="1">
    <citation type="journal article" date="2019" name="Int. J. Syst. Evol. Microbiol.">
        <title>The Global Catalogue of Microorganisms (GCM) 10K type strain sequencing project: providing services to taxonomists for standard genome sequencing and annotation.</title>
        <authorList>
            <consortium name="The Broad Institute Genomics Platform"/>
            <consortium name="The Broad Institute Genome Sequencing Center for Infectious Disease"/>
            <person name="Wu L."/>
            <person name="Ma J."/>
        </authorList>
    </citation>
    <scope>NUCLEOTIDE SEQUENCE [LARGE SCALE GENOMIC DNA]</scope>
    <source>
        <strain evidence="5">JCM 9091</strain>
    </source>
</reference>
<evidence type="ECO:0000256" key="2">
    <source>
        <dbReference type="SAM" id="MobiDB-lite"/>
    </source>
</evidence>
<evidence type="ECO:0000313" key="4">
    <source>
        <dbReference type="EMBL" id="GAA3053069.1"/>
    </source>
</evidence>
<dbReference type="InterPro" id="IPR003325">
    <property type="entry name" value="TerD"/>
</dbReference>
<organism evidence="4 5">
    <name type="scientific">Streptomyces glomeratus</name>
    <dbReference type="NCBI Taxonomy" id="284452"/>
    <lineage>
        <taxon>Bacteria</taxon>
        <taxon>Bacillati</taxon>
        <taxon>Actinomycetota</taxon>
        <taxon>Actinomycetes</taxon>
        <taxon>Kitasatosporales</taxon>
        <taxon>Streptomycetaceae</taxon>
        <taxon>Streptomyces</taxon>
    </lineage>
</organism>
<evidence type="ECO:0000313" key="5">
    <source>
        <dbReference type="Proteomes" id="UP001501532"/>
    </source>
</evidence>
<evidence type="ECO:0000256" key="1">
    <source>
        <dbReference type="ARBA" id="ARBA00008775"/>
    </source>
</evidence>
<evidence type="ECO:0000259" key="3">
    <source>
        <dbReference type="Pfam" id="PF02342"/>
    </source>
</evidence>
<feature type="compositionally biased region" description="Low complexity" evidence="2">
    <location>
        <begin position="430"/>
        <end position="441"/>
    </location>
</feature>
<feature type="domain" description="TerD" evidence="3">
    <location>
        <begin position="469"/>
        <end position="615"/>
    </location>
</feature>
<dbReference type="InterPro" id="IPR051324">
    <property type="entry name" value="Stress/Tellurium_Resist"/>
</dbReference>
<dbReference type="CDD" id="cd06974">
    <property type="entry name" value="TerD_like"/>
    <property type="match status" value="1"/>
</dbReference>